<accession>A0ABS7CT97</accession>
<feature type="transmembrane region" description="Helical" evidence="2">
    <location>
        <begin position="93"/>
        <end position="114"/>
    </location>
</feature>
<dbReference type="Pfam" id="PF13646">
    <property type="entry name" value="HEAT_2"/>
    <property type="match status" value="1"/>
</dbReference>
<dbReference type="EMBL" id="JAHYXK010000005">
    <property type="protein sequence ID" value="MBW7467057.1"/>
    <property type="molecule type" value="Genomic_DNA"/>
</dbReference>
<proteinExistence type="predicted"/>
<sequence>MKQDSISALLDKYYEGNTSLAEEAWLREYFTQEQELPEHLRAHAAQFKSIAKQQEVQLDESITDDWLLAKIEEQAQQSEGRQRFMPWVFTGKVWHVAASILLMLGIFWTGFYFAKQQTDMQSNEMAALQQNIKELKTALATANTSYSASERIQLVSQQTELEPDEEVIEALISTMNHDANVNVRLAACEALYQFKDSRKVREAFIKGLKQQSDPLMQITLIDMLVGMKEKRALQPLQELTEKKNLLPVVKDKAAQGIGILI</sequence>
<evidence type="ECO:0000256" key="1">
    <source>
        <dbReference type="SAM" id="Coils"/>
    </source>
</evidence>
<evidence type="ECO:0000256" key="2">
    <source>
        <dbReference type="SAM" id="Phobius"/>
    </source>
</evidence>
<reference evidence="3 4" key="1">
    <citation type="journal article" date="2016" name="Int. J. Syst. Evol. Microbiol.">
        <title>Pontibacter aydingkolensis sp. nov., isolated from soil of a salt lake.</title>
        <authorList>
            <person name="Osman G."/>
            <person name="Zhang T."/>
            <person name="Lou K."/>
            <person name="Gao Y."/>
            <person name="Chang W."/>
            <person name="Lin Q."/>
            <person name="Yang H.M."/>
            <person name="Huo X.D."/>
            <person name="Wang N."/>
        </authorList>
    </citation>
    <scope>NUCLEOTIDE SEQUENCE [LARGE SCALE GENOMIC DNA]</scope>
    <source>
        <strain evidence="3 4">KACC 19255</strain>
    </source>
</reference>
<dbReference type="InterPro" id="IPR016024">
    <property type="entry name" value="ARM-type_fold"/>
</dbReference>
<dbReference type="RefSeq" id="WP_219876936.1">
    <property type="nucleotide sequence ID" value="NZ_JAHYXK010000005.1"/>
</dbReference>
<feature type="coiled-coil region" evidence="1">
    <location>
        <begin position="118"/>
        <end position="145"/>
    </location>
</feature>
<dbReference type="SUPFAM" id="SSF48371">
    <property type="entry name" value="ARM repeat"/>
    <property type="match status" value="1"/>
</dbReference>
<evidence type="ECO:0000313" key="3">
    <source>
        <dbReference type="EMBL" id="MBW7467057.1"/>
    </source>
</evidence>
<evidence type="ECO:0000313" key="4">
    <source>
        <dbReference type="Proteomes" id="UP000813018"/>
    </source>
</evidence>
<dbReference type="Gene3D" id="1.25.10.10">
    <property type="entry name" value="Leucine-rich Repeat Variant"/>
    <property type="match status" value="1"/>
</dbReference>
<organism evidence="3 4">
    <name type="scientific">Pontibacter aydingkolensis</name>
    <dbReference type="NCBI Taxonomy" id="1911536"/>
    <lineage>
        <taxon>Bacteria</taxon>
        <taxon>Pseudomonadati</taxon>
        <taxon>Bacteroidota</taxon>
        <taxon>Cytophagia</taxon>
        <taxon>Cytophagales</taxon>
        <taxon>Hymenobacteraceae</taxon>
        <taxon>Pontibacter</taxon>
    </lineage>
</organism>
<name>A0ABS7CT97_9BACT</name>
<dbReference type="InterPro" id="IPR011989">
    <property type="entry name" value="ARM-like"/>
</dbReference>
<comment type="caution">
    <text evidence="3">The sequence shown here is derived from an EMBL/GenBank/DDBJ whole genome shotgun (WGS) entry which is preliminary data.</text>
</comment>
<keyword evidence="1" id="KW-0175">Coiled coil</keyword>
<gene>
    <name evidence="3" type="ORF">K0O23_08245</name>
</gene>
<keyword evidence="2" id="KW-1133">Transmembrane helix</keyword>
<protein>
    <submittedName>
        <fullName evidence="3">HEAT repeat domain-containing protein</fullName>
    </submittedName>
</protein>
<dbReference type="Proteomes" id="UP000813018">
    <property type="component" value="Unassembled WGS sequence"/>
</dbReference>
<keyword evidence="4" id="KW-1185">Reference proteome</keyword>
<keyword evidence="2" id="KW-0472">Membrane</keyword>
<keyword evidence="2" id="KW-0812">Transmembrane</keyword>